<evidence type="ECO:0000256" key="1">
    <source>
        <dbReference type="ARBA" id="ARBA00022801"/>
    </source>
</evidence>
<keyword evidence="2" id="KW-1133">Transmembrane helix</keyword>
<dbReference type="SMART" id="SM00065">
    <property type="entry name" value="GAF"/>
    <property type="match status" value="1"/>
</dbReference>
<dbReference type="SMART" id="SM00331">
    <property type="entry name" value="PP2C_SIG"/>
    <property type="match status" value="1"/>
</dbReference>
<keyword evidence="2" id="KW-0472">Membrane</keyword>
<name>A0A7V4WWT4_CALAY</name>
<dbReference type="SUPFAM" id="SSF81606">
    <property type="entry name" value="PP2C-like"/>
    <property type="match status" value="1"/>
</dbReference>
<evidence type="ECO:0000313" key="5">
    <source>
        <dbReference type="EMBL" id="HGY56912.1"/>
    </source>
</evidence>
<feature type="domain" description="GAF" evidence="3">
    <location>
        <begin position="246"/>
        <end position="389"/>
    </location>
</feature>
<sequence length="633" mass="72775">MHNFRYSGSFVILVIYFGYFYISFAVFNWPWLPVVLSFGIVLGLWQKPARRLIRKLLRSKRYMRLNDAIQILQDLNSYLNQTIRYSEVRQALLTAFDRLFRERPWAYYILQNDKYHLVKFSDKERPYDFPEEISLLPFQKKQTDELTRDLHRDSLIDKPVRDRFLKQNMHALFLFPGHNRIAALLILYPDGCILFKDAETRGLLEKIQKKAGLILENTALFADLEQRNRQIHKLFEVNEKILSSFNPKRTLDFILISLKSLINYDAAAVFLVDKRGENLLTVSSDGYPAEALEKLHLKIGQGACGWVVQTGKTHVLPHVENAEHYYAIRPQTQSQLSVPLIFNNKVMGVICLESDQPNFFNQTTVETLKLFATQAAIAIHNARQINVYLAKKELEHELVDAGAVQRRLLVQRIPRLEHLQISVSHQPSKLVSGDLYDLIRYDSTTMGVAIGDVSGKGAPAALMMALILASLRSQKVTFYTVCDTVYRLNNLLHESTIEGKYASFFFALISTEKNELIYTNAGHNPPIFIKANGQVFRLEKGGIVLGFLADQIYTQESIPFEQGDFLVAYTDGITEAMNHREEEFGEERLIELARKNRKLPVQEVRNIILEAVRDFAKADIPDDDMTLVLCKHE</sequence>
<dbReference type="Gene3D" id="3.60.40.10">
    <property type="entry name" value="PPM-type phosphatase domain"/>
    <property type="match status" value="1"/>
</dbReference>
<dbReference type="EMBL" id="DRQG01000139">
    <property type="protein sequence ID" value="HGY56912.1"/>
    <property type="molecule type" value="Genomic_DNA"/>
</dbReference>
<protein>
    <submittedName>
        <fullName evidence="5">GAF domain-containing protein</fullName>
    </submittedName>
</protein>
<proteinExistence type="predicted"/>
<dbReference type="Proteomes" id="UP000885779">
    <property type="component" value="Unassembled WGS sequence"/>
</dbReference>
<feature type="domain" description="PPM-type phosphatase" evidence="4">
    <location>
        <begin position="416"/>
        <end position="632"/>
    </location>
</feature>
<dbReference type="InterPro" id="IPR003018">
    <property type="entry name" value="GAF"/>
</dbReference>
<dbReference type="InterPro" id="IPR001932">
    <property type="entry name" value="PPM-type_phosphatase-like_dom"/>
</dbReference>
<comment type="caution">
    <text evidence="5">The sequence shown here is derived from an EMBL/GenBank/DDBJ whole genome shotgun (WGS) entry which is preliminary data.</text>
</comment>
<dbReference type="PANTHER" id="PTHR43156:SF2">
    <property type="entry name" value="STAGE II SPORULATION PROTEIN E"/>
    <property type="match status" value="1"/>
</dbReference>
<keyword evidence="2" id="KW-0812">Transmembrane</keyword>
<dbReference type="Pfam" id="PF07228">
    <property type="entry name" value="SpoIIE"/>
    <property type="match status" value="1"/>
</dbReference>
<dbReference type="Pfam" id="PF13185">
    <property type="entry name" value="GAF_2"/>
    <property type="match status" value="1"/>
</dbReference>
<dbReference type="InterPro" id="IPR029016">
    <property type="entry name" value="GAF-like_dom_sf"/>
</dbReference>
<dbReference type="Gene3D" id="3.30.450.40">
    <property type="match status" value="1"/>
</dbReference>
<dbReference type="SUPFAM" id="SSF55781">
    <property type="entry name" value="GAF domain-like"/>
    <property type="match status" value="1"/>
</dbReference>
<reference evidence="5" key="1">
    <citation type="journal article" date="2020" name="mSystems">
        <title>Genome- and Community-Level Interaction Insights into Carbon Utilization and Element Cycling Functions of Hydrothermarchaeota in Hydrothermal Sediment.</title>
        <authorList>
            <person name="Zhou Z."/>
            <person name="Liu Y."/>
            <person name="Xu W."/>
            <person name="Pan J."/>
            <person name="Luo Z.H."/>
            <person name="Li M."/>
        </authorList>
    </citation>
    <scope>NUCLEOTIDE SEQUENCE [LARGE SCALE GENOMIC DNA]</scope>
    <source>
        <strain evidence="5">HyVt-577</strain>
    </source>
</reference>
<accession>A0A7V4WWT4</accession>
<dbReference type="GO" id="GO:0016791">
    <property type="term" value="F:phosphatase activity"/>
    <property type="evidence" value="ECO:0007669"/>
    <property type="project" value="TreeGrafter"/>
</dbReference>
<dbReference type="AlphaFoldDB" id="A0A7V4WWT4"/>
<keyword evidence="1" id="KW-0378">Hydrolase</keyword>
<evidence type="ECO:0000256" key="2">
    <source>
        <dbReference type="SAM" id="Phobius"/>
    </source>
</evidence>
<evidence type="ECO:0000259" key="3">
    <source>
        <dbReference type="SMART" id="SM00065"/>
    </source>
</evidence>
<dbReference type="InterPro" id="IPR052016">
    <property type="entry name" value="Bact_Sigma-Reg"/>
</dbReference>
<gene>
    <name evidence="5" type="ORF">ENK44_14485</name>
</gene>
<dbReference type="PANTHER" id="PTHR43156">
    <property type="entry name" value="STAGE II SPORULATION PROTEIN E-RELATED"/>
    <property type="match status" value="1"/>
</dbReference>
<dbReference type="InterPro" id="IPR036457">
    <property type="entry name" value="PPM-type-like_dom_sf"/>
</dbReference>
<feature type="transmembrane region" description="Helical" evidence="2">
    <location>
        <begin position="7"/>
        <end position="23"/>
    </location>
</feature>
<organism evidence="5">
    <name type="scientific">Caldithrix abyssi</name>
    <dbReference type="NCBI Taxonomy" id="187145"/>
    <lineage>
        <taxon>Bacteria</taxon>
        <taxon>Pseudomonadati</taxon>
        <taxon>Calditrichota</taxon>
        <taxon>Calditrichia</taxon>
        <taxon>Calditrichales</taxon>
        <taxon>Calditrichaceae</taxon>
        <taxon>Caldithrix</taxon>
    </lineage>
</organism>
<evidence type="ECO:0000259" key="4">
    <source>
        <dbReference type="SMART" id="SM00331"/>
    </source>
</evidence>